<dbReference type="Proteomes" id="UP001652628">
    <property type="component" value="Chromosome 3"/>
</dbReference>
<evidence type="ECO:0000313" key="1">
    <source>
        <dbReference type="Proteomes" id="UP001652628"/>
    </source>
</evidence>
<sequence>MEKCRRGDLDSGTPQLELELEFEEESWALAIGHWHVCRFMQHFSNYIRVGRHYNGNYTQEPQDMPVGGWPWSLGWGRGIPAALSSSRGAAT</sequence>
<proteinExistence type="predicted"/>
<reference evidence="2" key="1">
    <citation type="submission" date="2025-08" db="UniProtKB">
        <authorList>
            <consortium name="RefSeq"/>
        </authorList>
    </citation>
    <scope>IDENTIFICATION</scope>
</reference>
<organism evidence="1 2">
    <name type="scientific">Drosophila suzukii</name>
    <name type="common">Spotted-wing drosophila fruit fly</name>
    <dbReference type="NCBI Taxonomy" id="28584"/>
    <lineage>
        <taxon>Eukaryota</taxon>
        <taxon>Metazoa</taxon>
        <taxon>Ecdysozoa</taxon>
        <taxon>Arthropoda</taxon>
        <taxon>Hexapoda</taxon>
        <taxon>Insecta</taxon>
        <taxon>Pterygota</taxon>
        <taxon>Neoptera</taxon>
        <taxon>Endopterygota</taxon>
        <taxon>Diptera</taxon>
        <taxon>Brachycera</taxon>
        <taxon>Muscomorpha</taxon>
        <taxon>Ephydroidea</taxon>
        <taxon>Drosophilidae</taxon>
        <taxon>Drosophila</taxon>
        <taxon>Sophophora</taxon>
    </lineage>
</organism>
<keyword evidence="1" id="KW-1185">Reference proteome</keyword>
<accession>A0AB39ZN70</accession>
<evidence type="ECO:0000313" key="2">
    <source>
        <dbReference type="RefSeq" id="XP_016937941.4"/>
    </source>
</evidence>
<protein>
    <submittedName>
        <fullName evidence="2">Uncharacterized protein</fullName>
    </submittedName>
</protein>
<name>A0AB39ZN70_DROSZ</name>
<dbReference type="AlphaFoldDB" id="A0AB39ZN70"/>
<gene>
    <name evidence="2" type="primary">LOC108015884</name>
</gene>
<dbReference type="GeneID" id="108015884"/>
<dbReference type="RefSeq" id="XP_016937941.4">
    <property type="nucleotide sequence ID" value="XM_017082452.4"/>
</dbReference>